<gene>
    <name evidence="1" type="primary">LOC519777</name>
</gene>
<reference evidence="1" key="1">
    <citation type="submission" date="2007-12" db="EMBL/GenBank/DDBJ databases">
        <title>Genes on BTA18 associated with bilateral convergent strabismus with exophthalmus in German Brown Cattle.</title>
        <authorList>
            <person name="Fink S."/>
            <person name="Moemke S."/>
            <person name="Woehlke A."/>
            <person name="Distl O."/>
        </authorList>
    </citation>
    <scope>NUCLEOTIDE SEQUENCE</scope>
</reference>
<dbReference type="AlphaFoldDB" id="B0RZ66"/>
<sequence length="50" mass="5712">KVASPSCPVPVIPWRQMEPRLCQLAHGKRTRSWSCWWAASRSCGRPTRSC</sequence>
<proteinExistence type="predicted"/>
<accession>B0RZ66</accession>
<protein>
    <submittedName>
        <fullName evidence="1">Putative LOC519777 protein</fullName>
    </submittedName>
</protein>
<feature type="non-terminal residue" evidence="1">
    <location>
        <position position="1"/>
    </location>
</feature>
<dbReference type="EMBL" id="AM930545">
    <property type="protein sequence ID" value="CAP59626.1"/>
    <property type="molecule type" value="Genomic_DNA"/>
</dbReference>
<evidence type="ECO:0000313" key="1">
    <source>
        <dbReference type="EMBL" id="CAP59626.1"/>
    </source>
</evidence>
<organism evidence="1">
    <name type="scientific">Bos taurus</name>
    <name type="common">Bovine</name>
    <dbReference type="NCBI Taxonomy" id="9913"/>
    <lineage>
        <taxon>Eukaryota</taxon>
        <taxon>Metazoa</taxon>
        <taxon>Chordata</taxon>
        <taxon>Craniata</taxon>
        <taxon>Vertebrata</taxon>
        <taxon>Euteleostomi</taxon>
        <taxon>Mammalia</taxon>
        <taxon>Eutheria</taxon>
        <taxon>Laurasiatheria</taxon>
        <taxon>Artiodactyla</taxon>
        <taxon>Ruminantia</taxon>
        <taxon>Pecora</taxon>
        <taxon>Bovidae</taxon>
        <taxon>Bovinae</taxon>
        <taxon>Bos</taxon>
    </lineage>
</organism>
<name>B0RZ66_BOVIN</name>